<accession>A0A3A3GKS1</accession>
<dbReference type="HAMAP" id="MF_00457">
    <property type="entry name" value="UPF0173"/>
    <property type="match status" value="1"/>
</dbReference>
<dbReference type="Proteomes" id="UP000266177">
    <property type="component" value="Unassembled WGS sequence"/>
</dbReference>
<feature type="domain" description="Metallo-beta-lactamase" evidence="6">
    <location>
        <begin position="7"/>
        <end position="191"/>
    </location>
</feature>
<comment type="catalytic activity">
    <reaction evidence="4">
        <text>3',5'-cyclic UMP + H2O = UMP + H(+)</text>
        <dbReference type="Rhea" id="RHEA:70575"/>
        <dbReference type="ChEBI" id="CHEBI:15377"/>
        <dbReference type="ChEBI" id="CHEBI:15378"/>
        <dbReference type="ChEBI" id="CHEBI:57865"/>
        <dbReference type="ChEBI" id="CHEBI:184387"/>
    </reaction>
    <physiologicalReaction direction="left-to-right" evidence="4">
        <dbReference type="Rhea" id="RHEA:70576"/>
    </physiologicalReaction>
</comment>
<dbReference type="InterPro" id="IPR050114">
    <property type="entry name" value="UPF0173_UPF0282_UlaG_hydrolase"/>
</dbReference>
<evidence type="ECO:0000256" key="2">
    <source>
        <dbReference type="ARBA" id="ARBA00034221"/>
    </source>
</evidence>
<sequence length="233" mass="25055">MRIQFHGHACVEIDTGSHRLIIDPFLTGNPAAKATPDQIQADYVLLTHGHGDHIADAADIAKRNDATILAIVELAEYMEQQGVRAIGMNLGGGGTFDFGSIKWVNALHSSSVTVNGQAQYLGNPAGIVLQMDGLTVYHAGDTALYSDMKLIGERYKPDIAFLPIGSFFTMDPEDALLAAQWTKAKVVIPIHYNTFPPIEQDGAAFVTQLKLIGIQGVELAPGESLDTDELELG</sequence>
<dbReference type="Gene3D" id="3.60.15.10">
    <property type="entry name" value="Ribonuclease Z/Hydroxyacylglutathione hydrolase-like"/>
    <property type="match status" value="1"/>
</dbReference>
<organism evidence="7 8">
    <name type="scientific">Paenibacillus thiaminolyticus</name>
    <name type="common">Bacillus thiaminolyticus</name>
    <dbReference type="NCBI Taxonomy" id="49283"/>
    <lineage>
        <taxon>Bacteria</taxon>
        <taxon>Bacillati</taxon>
        <taxon>Bacillota</taxon>
        <taxon>Bacilli</taxon>
        <taxon>Bacillales</taxon>
        <taxon>Paenibacillaceae</taxon>
        <taxon>Paenibacillus</taxon>
    </lineage>
</organism>
<evidence type="ECO:0000256" key="4">
    <source>
        <dbReference type="ARBA" id="ARBA00048505"/>
    </source>
</evidence>
<keyword evidence="1 5" id="KW-0378">Hydrolase</keyword>
<evidence type="ECO:0000256" key="3">
    <source>
        <dbReference type="ARBA" id="ARBA00034301"/>
    </source>
</evidence>
<reference evidence="7 8" key="1">
    <citation type="submission" date="2018-09" db="EMBL/GenBank/DDBJ databases">
        <title>Paenibacillus SK2017-BO5.</title>
        <authorList>
            <person name="Piskunova J.V."/>
            <person name="Dubiley S.A."/>
            <person name="Severinov K.V."/>
        </authorList>
    </citation>
    <scope>NUCLEOTIDE SEQUENCE [LARGE SCALE GENOMIC DNA]</scope>
    <source>
        <strain evidence="7 8">BO5</strain>
    </source>
</reference>
<dbReference type="AlphaFoldDB" id="A0A3A3GKS1"/>
<dbReference type="GO" id="GO:0016787">
    <property type="term" value="F:hydrolase activity"/>
    <property type="evidence" value="ECO:0007669"/>
    <property type="project" value="UniProtKB-UniRule"/>
</dbReference>
<comment type="caution">
    <text evidence="7">The sequence shown here is derived from an EMBL/GenBank/DDBJ whole genome shotgun (WGS) entry which is preliminary data.</text>
</comment>
<dbReference type="RefSeq" id="WP_119792816.1">
    <property type="nucleotide sequence ID" value="NZ_QYZD01000006.1"/>
</dbReference>
<protein>
    <recommendedName>
        <fullName evidence="5">UPF0173 metal-dependent hydrolase DQX05_08955</fullName>
    </recommendedName>
</protein>
<evidence type="ECO:0000259" key="6">
    <source>
        <dbReference type="SMART" id="SM00849"/>
    </source>
</evidence>
<evidence type="ECO:0000256" key="5">
    <source>
        <dbReference type="HAMAP-Rule" id="MF_00457"/>
    </source>
</evidence>
<evidence type="ECO:0000313" key="8">
    <source>
        <dbReference type="Proteomes" id="UP000266177"/>
    </source>
</evidence>
<comment type="similarity">
    <text evidence="5">Belongs to the UPF0173 family.</text>
</comment>
<evidence type="ECO:0000313" key="7">
    <source>
        <dbReference type="EMBL" id="RJG24444.1"/>
    </source>
</evidence>
<name>A0A3A3GKS1_PANTH</name>
<gene>
    <name evidence="7" type="ORF">DQX05_08955</name>
</gene>
<dbReference type="SMART" id="SM00849">
    <property type="entry name" value="Lactamase_B"/>
    <property type="match status" value="1"/>
</dbReference>
<comment type="function">
    <text evidence="3">Counteracts the endogenous Pycsar antiviral defense system. Phosphodiesterase that enables metal-dependent hydrolysis of host cyclic nucleotide Pycsar defense signals such as cCMP and cUMP.</text>
</comment>
<dbReference type="PANTHER" id="PTHR43546">
    <property type="entry name" value="UPF0173 METAL-DEPENDENT HYDROLASE MJ1163-RELATED"/>
    <property type="match status" value="1"/>
</dbReference>
<dbReference type="InterPro" id="IPR022877">
    <property type="entry name" value="UPF0173"/>
</dbReference>
<dbReference type="InterPro" id="IPR036866">
    <property type="entry name" value="RibonucZ/Hydroxyglut_hydro"/>
</dbReference>
<proteinExistence type="inferred from homology"/>
<dbReference type="OrthoDB" id="9789133at2"/>
<comment type="catalytic activity">
    <reaction evidence="2">
        <text>3',5'-cyclic CMP + H2O = CMP + H(+)</text>
        <dbReference type="Rhea" id="RHEA:72675"/>
        <dbReference type="ChEBI" id="CHEBI:15377"/>
        <dbReference type="ChEBI" id="CHEBI:15378"/>
        <dbReference type="ChEBI" id="CHEBI:58003"/>
        <dbReference type="ChEBI" id="CHEBI:60377"/>
    </reaction>
    <physiologicalReaction direction="left-to-right" evidence="2">
        <dbReference type="Rhea" id="RHEA:72676"/>
    </physiologicalReaction>
</comment>
<dbReference type="NCBIfam" id="NF001911">
    <property type="entry name" value="PRK00685.1"/>
    <property type="match status" value="1"/>
</dbReference>
<dbReference type="PANTHER" id="PTHR43546:SF3">
    <property type="entry name" value="UPF0173 METAL-DEPENDENT HYDROLASE MJ1163"/>
    <property type="match status" value="1"/>
</dbReference>
<dbReference type="Pfam" id="PF13483">
    <property type="entry name" value="Lactamase_B_3"/>
    <property type="match status" value="1"/>
</dbReference>
<dbReference type="InterPro" id="IPR001279">
    <property type="entry name" value="Metallo-B-lactamas"/>
</dbReference>
<dbReference type="SUPFAM" id="SSF56281">
    <property type="entry name" value="Metallo-hydrolase/oxidoreductase"/>
    <property type="match status" value="1"/>
</dbReference>
<evidence type="ECO:0000256" key="1">
    <source>
        <dbReference type="ARBA" id="ARBA00022801"/>
    </source>
</evidence>
<dbReference type="EMBL" id="QYZD01000006">
    <property type="protein sequence ID" value="RJG24444.1"/>
    <property type="molecule type" value="Genomic_DNA"/>
</dbReference>